<name>A0A1L3JKN7_9FLAO</name>
<evidence type="ECO:0000313" key="2">
    <source>
        <dbReference type="Proteomes" id="UP000181898"/>
    </source>
</evidence>
<proteinExistence type="predicted"/>
<dbReference type="AlphaFoldDB" id="A0A1L3JKN7"/>
<evidence type="ECO:0000313" key="1">
    <source>
        <dbReference type="EMBL" id="APG65653.1"/>
    </source>
</evidence>
<organism evidence="1 2">
    <name type="scientific">Tenacibaculum todarodis</name>
    <dbReference type="NCBI Taxonomy" id="1850252"/>
    <lineage>
        <taxon>Bacteria</taxon>
        <taxon>Pseudomonadati</taxon>
        <taxon>Bacteroidota</taxon>
        <taxon>Flavobacteriia</taxon>
        <taxon>Flavobacteriales</taxon>
        <taxon>Flavobacteriaceae</taxon>
        <taxon>Tenacibaculum</taxon>
    </lineage>
</organism>
<dbReference type="EMBL" id="CP018155">
    <property type="protein sequence ID" value="APG65653.1"/>
    <property type="molecule type" value="Genomic_DNA"/>
</dbReference>
<dbReference type="KEGG" id="ten:LPB136_09895"/>
<accession>A0A1L3JKN7</accession>
<gene>
    <name evidence="1" type="ORF">LPB136_09895</name>
</gene>
<sequence>MLITIALFLLALLYTNPLVLLNNSDFIIVKNDLIFELVARIDTVLLLSNFFMMLREEYASLK</sequence>
<dbReference type="Proteomes" id="UP000181898">
    <property type="component" value="Chromosome"/>
</dbReference>
<protein>
    <submittedName>
        <fullName evidence="1">Uncharacterized protein</fullName>
    </submittedName>
</protein>
<reference evidence="1 2" key="1">
    <citation type="submission" date="2016-11" db="EMBL/GenBank/DDBJ databases">
        <title>Tenacibaculum sp. LPB0136, isolated from marine environment.</title>
        <authorList>
            <person name="Kim E."/>
            <person name="Yi H."/>
        </authorList>
    </citation>
    <scope>NUCLEOTIDE SEQUENCE [LARGE SCALE GENOMIC DNA]</scope>
    <source>
        <strain evidence="1 2">LPB0136</strain>
    </source>
</reference>
<keyword evidence="2" id="KW-1185">Reference proteome</keyword>